<dbReference type="GO" id="GO:0005829">
    <property type="term" value="C:cytosol"/>
    <property type="evidence" value="ECO:0007669"/>
    <property type="project" value="TreeGrafter"/>
</dbReference>
<evidence type="ECO:0000259" key="7">
    <source>
        <dbReference type="Pfam" id="PF01048"/>
    </source>
</evidence>
<dbReference type="EC" id="2.4.2.3" evidence="2"/>
<keyword evidence="5" id="KW-0808">Transferase</keyword>
<dbReference type="PANTHER" id="PTHR43691">
    <property type="entry name" value="URIDINE PHOSPHORYLASE"/>
    <property type="match status" value="1"/>
</dbReference>
<protein>
    <recommendedName>
        <fullName evidence="3">Uridine phosphorylase</fullName>
        <ecNumber evidence="2">2.4.2.3</ecNumber>
    </recommendedName>
</protein>
<sequence>MKQPHILCDSNDIAKYVILPGDPERVLRAAAHMENWKEVATNREFKTVTGYYKGIPITITSTGIGGPSAAIAIEELIACGAKYFIRIGSGGAVQQNIEIGDTIIATAAVREDGASKMYIQENYPAVADFNLTNIILTTCEALKYRYYSGIVRSHDSFYIDHEEEMMEFWNHKKVLASDMETAILFTIAQLRGVYAASILNNVVKYQADIKDGINDYVESDELAAEGEKKEIILALESIAELHHRNSKAS</sequence>
<dbReference type="CDD" id="cd17767">
    <property type="entry name" value="UP_EcUdp-like"/>
    <property type="match status" value="1"/>
</dbReference>
<evidence type="ECO:0000256" key="5">
    <source>
        <dbReference type="ARBA" id="ARBA00022679"/>
    </source>
</evidence>
<dbReference type="InterPro" id="IPR000845">
    <property type="entry name" value="Nucleoside_phosphorylase_d"/>
</dbReference>
<dbReference type="OrthoDB" id="9772602at2"/>
<dbReference type="Proteomes" id="UP000198304">
    <property type="component" value="Unassembled WGS sequence"/>
</dbReference>
<evidence type="ECO:0000256" key="3">
    <source>
        <dbReference type="ARBA" id="ARBA00021980"/>
    </source>
</evidence>
<dbReference type="RefSeq" id="WP_089284515.1">
    <property type="nucleotide sequence ID" value="NZ_FZOJ01000026.1"/>
</dbReference>
<accession>A0A239I7U2</accession>
<organism evidence="8 9">
    <name type="scientific">Anaerovirgula multivorans</name>
    <dbReference type="NCBI Taxonomy" id="312168"/>
    <lineage>
        <taxon>Bacteria</taxon>
        <taxon>Bacillati</taxon>
        <taxon>Bacillota</taxon>
        <taxon>Clostridia</taxon>
        <taxon>Peptostreptococcales</taxon>
        <taxon>Natronincolaceae</taxon>
        <taxon>Anaerovirgula</taxon>
    </lineage>
</organism>
<keyword evidence="4" id="KW-0328">Glycosyltransferase</keyword>
<dbReference type="SUPFAM" id="SSF53167">
    <property type="entry name" value="Purine and uridine phosphorylases"/>
    <property type="match status" value="1"/>
</dbReference>
<reference evidence="8 9" key="1">
    <citation type="submission" date="2017-06" db="EMBL/GenBank/DDBJ databases">
        <authorList>
            <person name="Kim H.J."/>
            <person name="Triplett B.A."/>
        </authorList>
    </citation>
    <scope>NUCLEOTIDE SEQUENCE [LARGE SCALE GENOMIC DNA]</scope>
    <source>
        <strain evidence="8 9">SCA</strain>
    </source>
</reference>
<proteinExistence type="inferred from homology"/>
<comment type="similarity">
    <text evidence="1">Belongs to the PNP/UDP phosphorylase family.</text>
</comment>
<gene>
    <name evidence="8" type="ORF">SAMN05446037_102636</name>
</gene>
<evidence type="ECO:0000256" key="4">
    <source>
        <dbReference type="ARBA" id="ARBA00022676"/>
    </source>
</evidence>
<dbReference type="GO" id="GO:0004850">
    <property type="term" value="F:uridine phosphorylase activity"/>
    <property type="evidence" value="ECO:0007669"/>
    <property type="project" value="UniProtKB-EC"/>
</dbReference>
<dbReference type="Gene3D" id="3.40.50.1580">
    <property type="entry name" value="Nucleoside phosphorylase domain"/>
    <property type="match status" value="1"/>
</dbReference>
<dbReference type="GO" id="GO:0009164">
    <property type="term" value="P:nucleoside catabolic process"/>
    <property type="evidence" value="ECO:0007669"/>
    <property type="project" value="UniProtKB-ARBA"/>
</dbReference>
<dbReference type="Pfam" id="PF01048">
    <property type="entry name" value="PNP_UDP_1"/>
    <property type="match status" value="1"/>
</dbReference>
<dbReference type="InterPro" id="IPR018016">
    <property type="entry name" value="Nucleoside_phosphorylase_CS"/>
</dbReference>
<evidence type="ECO:0000256" key="1">
    <source>
        <dbReference type="ARBA" id="ARBA00010456"/>
    </source>
</evidence>
<name>A0A239I7U2_9FIRM</name>
<dbReference type="InterPro" id="IPR035994">
    <property type="entry name" value="Nucleoside_phosphorylase_sf"/>
</dbReference>
<evidence type="ECO:0000313" key="8">
    <source>
        <dbReference type="EMBL" id="SNS89956.1"/>
    </source>
</evidence>
<evidence type="ECO:0000256" key="2">
    <source>
        <dbReference type="ARBA" id="ARBA00011888"/>
    </source>
</evidence>
<dbReference type="PROSITE" id="PS01232">
    <property type="entry name" value="PNP_UDP_1"/>
    <property type="match status" value="1"/>
</dbReference>
<feature type="domain" description="Nucleoside phosphorylase" evidence="7">
    <location>
        <begin position="15"/>
        <end position="199"/>
    </location>
</feature>
<dbReference type="PANTHER" id="PTHR43691:SF11">
    <property type="entry name" value="FI09636P-RELATED"/>
    <property type="match status" value="1"/>
</dbReference>
<dbReference type="AlphaFoldDB" id="A0A239I7U2"/>
<evidence type="ECO:0000256" key="6">
    <source>
        <dbReference type="ARBA" id="ARBA00048447"/>
    </source>
</evidence>
<keyword evidence="9" id="KW-1185">Reference proteome</keyword>
<dbReference type="EMBL" id="FZOJ01000026">
    <property type="protein sequence ID" value="SNS89956.1"/>
    <property type="molecule type" value="Genomic_DNA"/>
</dbReference>
<evidence type="ECO:0000313" key="9">
    <source>
        <dbReference type="Proteomes" id="UP000198304"/>
    </source>
</evidence>
<comment type="catalytic activity">
    <reaction evidence="6">
        <text>uridine + phosphate = alpha-D-ribose 1-phosphate + uracil</text>
        <dbReference type="Rhea" id="RHEA:24388"/>
        <dbReference type="ChEBI" id="CHEBI:16704"/>
        <dbReference type="ChEBI" id="CHEBI:17568"/>
        <dbReference type="ChEBI" id="CHEBI:43474"/>
        <dbReference type="ChEBI" id="CHEBI:57720"/>
        <dbReference type="EC" id="2.4.2.3"/>
    </reaction>
</comment>